<dbReference type="GO" id="GO:0004331">
    <property type="term" value="F:fructose-2,6-bisphosphate 2-phosphatase activity"/>
    <property type="evidence" value="ECO:0007669"/>
    <property type="project" value="TreeGrafter"/>
</dbReference>
<feature type="chain" id="PRO_5038039333" evidence="4">
    <location>
        <begin position="29"/>
        <end position="260"/>
    </location>
</feature>
<keyword evidence="4" id="KW-0732">Signal</keyword>
<evidence type="ECO:0000313" key="6">
    <source>
        <dbReference type="Proteomes" id="UP000674938"/>
    </source>
</evidence>
<keyword evidence="1" id="KW-0378">Hydrolase</keyword>
<dbReference type="Proteomes" id="UP000674938">
    <property type="component" value="Unassembled WGS sequence"/>
</dbReference>
<dbReference type="EMBL" id="JAEEGA010000002">
    <property type="protein sequence ID" value="MBP1040018.1"/>
    <property type="molecule type" value="Genomic_DNA"/>
</dbReference>
<evidence type="ECO:0000256" key="3">
    <source>
        <dbReference type="PIRSR" id="PIRSR613078-2"/>
    </source>
</evidence>
<accession>A0A940SV61</accession>
<evidence type="ECO:0000256" key="4">
    <source>
        <dbReference type="SAM" id="SignalP"/>
    </source>
</evidence>
<gene>
    <name evidence="5" type="ORF">I6N95_03230</name>
</gene>
<organism evidence="5 6">
    <name type="scientific">Vagococcus allomyrinae</name>
    <dbReference type="NCBI Taxonomy" id="2794353"/>
    <lineage>
        <taxon>Bacteria</taxon>
        <taxon>Bacillati</taxon>
        <taxon>Bacillota</taxon>
        <taxon>Bacilli</taxon>
        <taxon>Lactobacillales</taxon>
        <taxon>Enterococcaceae</taxon>
        <taxon>Vagococcus</taxon>
    </lineage>
</organism>
<dbReference type="PANTHER" id="PTHR46517">
    <property type="entry name" value="FRUCTOSE-2,6-BISPHOSPHATASE TIGAR"/>
    <property type="match status" value="1"/>
</dbReference>
<feature type="binding site" evidence="3">
    <location>
        <begin position="41"/>
        <end position="48"/>
    </location>
    <ligand>
        <name>substrate</name>
    </ligand>
</feature>
<feature type="active site" description="Proton donor/acceptor" evidence="2">
    <location>
        <position position="118"/>
    </location>
</feature>
<dbReference type="Gene3D" id="3.40.50.1240">
    <property type="entry name" value="Phosphoglycerate mutase-like"/>
    <property type="match status" value="1"/>
</dbReference>
<reference evidence="5" key="1">
    <citation type="submission" date="2020-12" db="EMBL/GenBank/DDBJ databases">
        <title>Vagococcus allomyrinae sp. nov. and Enterococcus lavae sp. nov., isolated from the larvae of Allomyrina dichotoma.</title>
        <authorList>
            <person name="Lee S.D."/>
        </authorList>
    </citation>
    <scope>NUCLEOTIDE SEQUENCE</scope>
    <source>
        <strain evidence="5">BWB3-3</strain>
    </source>
</reference>
<dbReference type="RefSeq" id="WP_209524916.1">
    <property type="nucleotide sequence ID" value="NZ_JAEEGA010000002.1"/>
</dbReference>
<dbReference type="GO" id="GO:0005829">
    <property type="term" value="C:cytosol"/>
    <property type="evidence" value="ECO:0007669"/>
    <property type="project" value="TreeGrafter"/>
</dbReference>
<feature type="signal peptide" evidence="4">
    <location>
        <begin position="1"/>
        <end position="28"/>
    </location>
</feature>
<dbReference type="GO" id="GO:0045820">
    <property type="term" value="P:negative regulation of glycolytic process"/>
    <property type="evidence" value="ECO:0007669"/>
    <property type="project" value="TreeGrafter"/>
</dbReference>
<comment type="caution">
    <text evidence="5">The sequence shown here is derived from an EMBL/GenBank/DDBJ whole genome shotgun (WGS) entry which is preliminary data.</text>
</comment>
<dbReference type="CDD" id="cd07067">
    <property type="entry name" value="HP_PGM_like"/>
    <property type="match status" value="1"/>
</dbReference>
<feature type="active site" description="Tele-phosphohistidine intermediate" evidence="2">
    <location>
        <position position="42"/>
    </location>
</feature>
<keyword evidence="6" id="KW-1185">Reference proteome</keyword>
<dbReference type="SMART" id="SM00855">
    <property type="entry name" value="PGAM"/>
    <property type="match status" value="1"/>
</dbReference>
<dbReference type="InterPro" id="IPR013078">
    <property type="entry name" value="His_Pase_superF_clade-1"/>
</dbReference>
<dbReference type="PROSITE" id="PS51257">
    <property type="entry name" value="PROKAR_LIPOPROTEIN"/>
    <property type="match status" value="1"/>
</dbReference>
<proteinExistence type="predicted"/>
<name>A0A940SV61_9ENTE</name>
<dbReference type="AlphaFoldDB" id="A0A940SV61"/>
<dbReference type="GO" id="GO:0043456">
    <property type="term" value="P:regulation of pentose-phosphate shunt"/>
    <property type="evidence" value="ECO:0007669"/>
    <property type="project" value="TreeGrafter"/>
</dbReference>
<evidence type="ECO:0000256" key="2">
    <source>
        <dbReference type="PIRSR" id="PIRSR613078-1"/>
    </source>
</evidence>
<dbReference type="InterPro" id="IPR051695">
    <property type="entry name" value="Phosphoglycerate_Mutase"/>
</dbReference>
<protein>
    <submittedName>
        <fullName evidence="5">Histidine phosphatase family protein</fullName>
    </submittedName>
</protein>
<evidence type="ECO:0000313" key="5">
    <source>
        <dbReference type="EMBL" id="MBP1040018.1"/>
    </source>
</evidence>
<dbReference type="PANTHER" id="PTHR46517:SF1">
    <property type="entry name" value="FRUCTOSE-2,6-BISPHOSPHATASE TIGAR"/>
    <property type="match status" value="1"/>
</dbReference>
<dbReference type="SUPFAM" id="SSF53254">
    <property type="entry name" value="Phosphoglycerate mutase-like"/>
    <property type="match status" value="1"/>
</dbReference>
<evidence type="ECO:0000256" key="1">
    <source>
        <dbReference type="ARBA" id="ARBA00022801"/>
    </source>
</evidence>
<feature type="binding site" evidence="3">
    <location>
        <position position="91"/>
    </location>
    <ligand>
        <name>substrate</name>
    </ligand>
</feature>
<dbReference type="Pfam" id="PF00300">
    <property type="entry name" value="His_Phos_1"/>
    <property type="match status" value="1"/>
</dbReference>
<sequence length="260" mass="28338">MKKVRRLLGLLAVVAVLVGCQQSATDQAEPEKSETMIYLVRHGKTWFNTTGQVQGWSDSYLTEEGIELTEKLGESLQDIPFERAYSSDLGRQRNTAKIILAKNKGKVPEIVELDGFKETNFGSFEGKTNEDLWTPVLTKYGLTFDDQFGYITELNEKLAEAGVSITDALAEGDPLKVAETHDDLVKRGTAAIDQVLKESAAGGNVLIVSSGGMIPELLDIMAPGQYGGEKIENCSVTTIKVSDGQAEIVKIADISYQDDN</sequence>
<dbReference type="InterPro" id="IPR029033">
    <property type="entry name" value="His_PPase_superfam"/>
</dbReference>